<comment type="caution">
    <text evidence="1">The sequence shown here is derived from an EMBL/GenBank/DDBJ whole genome shotgun (WGS) entry which is preliminary data.</text>
</comment>
<dbReference type="EMBL" id="VSRR010142192">
    <property type="protein sequence ID" value="MPD04666.1"/>
    <property type="molecule type" value="Genomic_DNA"/>
</dbReference>
<protein>
    <submittedName>
        <fullName evidence="1">Uncharacterized protein</fullName>
    </submittedName>
</protein>
<proteinExistence type="predicted"/>
<accession>A0A5B7KCW4</accession>
<organism evidence="1 2">
    <name type="scientific">Portunus trituberculatus</name>
    <name type="common">Swimming crab</name>
    <name type="synonym">Neptunus trituberculatus</name>
    <dbReference type="NCBI Taxonomy" id="210409"/>
    <lineage>
        <taxon>Eukaryota</taxon>
        <taxon>Metazoa</taxon>
        <taxon>Ecdysozoa</taxon>
        <taxon>Arthropoda</taxon>
        <taxon>Crustacea</taxon>
        <taxon>Multicrustacea</taxon>
        <taxon>Malacostraca</taxon>
        <taxon>Eumalacostraca</taxon>
        <taxon>Eucarida</taxon>
        <taxon>Decapoda</taxon>
        <taxon>Pleocyemata</taxon>
        <taxon>Brachyura</taxon>
        <taxon>Eubrachyura</taxon>
        <taxon>Portunoidea</taxon>
        <taxon>Portunidae</taxon>
        <taxon>Portuninae</taxon>
        <taxon>Portunus</taxon>
    </lineage>
</organism>
<evidence type="ECO:0000313" key="1">
    <source>
        <dbReference type="EMBL" id="MPD04666.1"/>
    </source>
</evidence>
<sequence>MIYNRNYYSYSTPHSLHIYPNLSHPSHPSQTRQHIKERNTFQGRQSVMRRQFPSCFGDAGLLGSILETACTQSEHRRTNLMRAVLCWAGLG</sequence>
<name>A0A5B7KCW4_PORTR</name>
<dbReference type="AlphaFoldDB" id="A0A5B7KCW4"/>
<dbReference type="Proteomes" id="UP000324222">
    <property type="component" value="Unassembled WGS sequence"/>
</dbReference>
<reference evidence="1 2" key="1">
    <citation type="submission" date="2019-05" db="EMBL/GenBank/DDBJ databases">
        <title>Another draft genome of Portunus trituberculatus and its Hox gene families provides insights of decapod evolution.</title>
        <authorList>
            <person name="Jeong J.-H."/>
            <person name="Song I."/>
            <person name="Kim S."/>
            <person name="Choi T."/>
            <person name="Kim D."/>
            <person name="Ryu S."/>
            <person name="Kim W."/>
        </authorList>
    </citation>
    <scope>NUCLEOTIDE SEQUENCE [LARGE SCALE GENOMIC DNA]</scope>
    <source>
        <tissue evidence="1">Muscle</tissue>
    </source>
</reference>
<evidence type="ECO:0000313" key="2">
    <source>
        <dbReference type="Proteomes" id="UP000324222"/>
    </source>
</evidence>
<keyword evidence="2" id="KW-1185">Reference proteome</keyword>
<gene>
    <name evidence="1" type="ORF">E2C01_100364</name>
</gene>